<dbReference type="InterPro" id="IPR001173">
    <property type="entry name" value="Glyco_trans_2-like"/>
</dbReference>
<dbReference type="RefSeq" id="WP_110466846.1">
    <property type="nucleotide sequence ID" value="NZ_JAMOFZ010000030.1"/>
</dbReference>
<evidence type="ECO:0000259" key="6">
    <source>
        <dbReference type="Pfam" id="PF00535"/>
    </source>
</evidence>
<dbReference type="InterPro" id="IPR029044">
    <property type="entry name" value="Nucleotide-diphossugar_trans"/>
</dbReference>
<dbReference type="OrthoDB" id="9777873at2"/>
<evidence type="ECO:0000256" key="2">
    <source>
        <dbReference type="ARBA" id="ARBA00022475"/>
    </source>
</evidence>
<dbReference type="GO" id="GO:0016757">
    <property type="term" value="F:glycosyltransferase activity"/>
    <property type="evidence" value="ECO:0007669"/>
    <property type="project" value="UniProtKB-KW"/>
</dbReference>
<keyword evidence="5" id="KW-0472">Membrane</keyword>
<dbReference type="Gene3D" id="3.90.550.10">
    <property type="entry name" value="Spore Coat Polysaccharide Biosynthesis Protein SpsA, Chain A"/>
    <property type="match status" value="1"/>
</dbReference>
<accession>A0A318SUK5</accession>
<reference evidence="7 8" key="1">
    <citation type="submission" date="2018-06" db="EMBL/GenBank/DDBJ databases">
        <title>Genomic Encyclopedia of Type Strains, Phase III (KMG-III): the genomes of soil and plant-associated and newly described type strains.</title>
        <authorList>
            <person name="Whitman W."/>
        </authorList>
    </citation>
    <scope>NUCLEOTIDE SEQUENCE [LARGE SCALE GENOMIC DNA]</scope>
    <source>
        <strain evidence="7 8">CECT 7646</strain>
    </source>
</reference>
<organism evidence="7 8">
    <name type="scientific">Xylophilus ampelinus</name>
    <dbReference type="NCBI Taxonomy" id="54067"/>
    <lineage>
        <taxon>Bacteria</taxon>
        <taxon>Pseudomonadati</taxon>
        <taxon>Pseudomonadota</taxon>
        <taxon>Betaproteobacteria</taxon>
        <taxon>Burkholderiales</taxon>
        <taxon>Xylophilus</taxon>
    </lineage>
</organism>
<evidence type="ECO:0000313" key="8">
    <source>
        <dbReference type="Proteomes" id="UP000247540"/>
    </source>
</evidence>
<protein>
    <submittedName>
        <fullName evidence="7">Glycosyl transferase family 2</fullName>
    </submittedName>
</protein>
<keyword evidence="4 7" id="KW-0808">Transferase</keyword>
<dbReference type="Proteomes" id="UP000247540">
    <property type="component" value="Unassembled WGS sequence"/>
</dbReference>
<comment type="subcellular location">
    <subcellularLocation>
        <location evidence="1">Cell membrane</location>
    </subcellularLocation>
</comment>
<name>A0A318SUK5_9BURK</name>
<dbReference type="PANTHER" id="PTHR43646">
    <property type="entry name" value="GLYCOSYLTRANSFERASE"/>
    <property type="match status" value="1"/>
</dbReference>
<sequence>MIGVCVPAHDEALEIEACLASIQEAARHVLGEPVRIVVVADACNDDTAAIARAAGCDVLTLDVRCVGAARAAGADYLLALGVRWMCCTDADTRVPPHWITVQLACGSDAVCGTIGVDDWREYPAHVAEAFYSHYQDRDGHRHVHGANFGVSAASYRLAGGFMSLVAHEDVRLVEMLLSQQASIAWVRDPHVLTSARRLARAPAGFSHWLGMQWEAVPAGTTSAHAAIAG</sequence>
<evidence type="ECO:0000256" key="1">
    <source>
        <dbReference type="ARBA" id="ARBA00004236"/>
    </source>
</evidence>
<gene>
    <name evidence="7" type="ORF">DFQ15_1313</name>
</gene>
<comment type="caution">
    <text evidence="7">The sequence shown here is derived from an EMBL/GenBank/DDBJ whole genome shotgun (WGS) entry which is preliminary data.</text>
</comment>
<keyword evidence="8" id="KW-1185">Reference proteome</keyword>
<proteinExistence type="predicted"/>
<dbReference type="GO" id="GO:0005886">
    <property type="term" value="C:plasma membrane"/>
    <property type="evidence" value="ECO:0007669"/>
    <property type="project" value="UniProtKB-SubCell"/>
</dbReference>
<feature type="domain" description="Glycosyltransferase 2-like" evidence="6">
    <location>
        <begin position="4"/>
        <end position="129"/>
    </location>
</feature>
<evidence type="ECO:0000256" key="4">
    <source>
        <dbReference type="ARBA" id="ARBA00022679"/>
    </source>
</evidence>
<keyword evidence="3" id="KW-0328">Glycosyltransferase</keyword>
<evidence type="ECO:0000256" key="3">
    <source>
        <dbReference type="ARBA" id="ARBA00022676"/>
    </source>
</evidence>
<evidence type="ECO:0000256" key="5">
    <source>
        <dbReference type="ARBA" id="ARBA00023136"/>
    </source>
</evidence>
<dbReference type="PANTHER" id="PTHR43646:SF2">
    <property type="entry name" value="GLYCOSYLTRANSFERASE 2-LIKE DOMAIN-CONTAINING PROTEIN"/>
    <property type="match status" value="1"/>
</dbReference>
<dbReference type="EMBL" id="QJTC01000031">
    <property type="protein sequence ID" value="PYE73795.1"/>
    <property type="molecule type" value="Genomic_DNA"/>
</dbReference>
<dbReference type="Pfam" id="PF00535">
    <property type="entry name" value="Glycos_transf_2"/>
    <property type="match status" value="1"/>
</dbReference>
<dbReference type="SUPFAM" id="SSF53448">
    <property type="entry name" value="Nucleotide-diphospho-sugar transferases"/>
    <property type="match status" value="1"/>
</dbReference>
<keyword evidence="2" id="KW-1003">Cell membrane</keyword>
<evidence type="ECO:0000313" key="7">
    <source>
        <dbReference type="EMBL" id="PYE73795.1"/>
    </source>
</evidence>
<dbReference type="AlphaFoldDB" id="A0A318SUK5"/>